<feature type="domain" description="Response regulatory" evidence="18">
    <location>
        <begin position="627"/>
        <end position="744"/>
    </location>
</feature>
<feature type="domain" description="Histidine kinase" evidence="17">
    <location>
        <begin position="378"/>
        <end position="595"/>
    </location>
</feature>
<dbReference type="Gene3D" id="1.10.287.130">
    <property type="match status" value="1"/>
</dbReference>
<keyword evidence="8 16" id="KW-0812">Transmembrane</keyword>
<evidence type="ECO:0000259" key="18">
    <source>
        <dbReference type="PROSITE" id="PS50110"/>
    </source>
</evidence>
<dbReference type="Pfam" id="PF00512">
    <property type="entry name" value="HisKA"/>
    <property type="match status" value="1"/>
</dbReference>
<accession>A0ABY1NKD5</accession>
<dbReference type="Pfam" id="PF00072">
    <property type="entry name" value="Response_reg"/>
    <property type="match status" value="1"/>
</dbReference>
<evidence type="ECO:0000259" key="19">
    <source>
        <dbReference type="PROSITE" id="PS50885"/>
    </source>
</evidence>
<keyword evidence="22" id="KW-1185">Reference proteome</keyword>
<dbReference type="Gene3D" id="3.40.50.2300">
    <property type="match status" value="1"/>
</dbReference>
<dbReference type="PANTHER" id="PTHR43047:SF64">
    <property type="entry name" value="HISTIDINE KINASE CONTAINING CHEY-HOMOLOGOUS RECEIVER DOMAIN AND PAS DOMAIN-RELATED"/>
    <property type="match status" value="1"/>
</dbReference>
<dbReference type="EC" id="2.7.13.3" evidence="3"/>
<evidence type="ECO:0000256" key="12">
    <source>
        <dbReference type="ARBA" id="ARBA00023012"/>
    </source>
</evidence>
<dbReference type="InterPro" id="IPR003660">
    <property type="entry name" value="HAMP_dom"/>
</dbReference>
<dbReference type="SUPFAM" id="SSF55874">
    <property type="entry name" value="ATPase domain of HSP90 chaperone/DNA topoisomerase II/histidine kinase"/>
    <property type="match status" value="1"/>
</dbReference>
<dbReference type="CDD" id="cd00082">
    <property type="entry name" value="HisKA"/>
    <property type="match status" value="1"/>
</dbReference>
<dbReference type="Gene3D" id="6.10.340.10">
    <property type="match status" value="1"/>
</dbReference>
<feature type="domain" description="HPt" evidence="20">
    <location>
        <begin position="774"/>
        <end position="875"/>
    </location>
</feature>
<dbReference type="InterPro" id="IPR001789">
    <property type="entry name" value="Sig_transdc_resp-reg_receiver"/>
</dbReference>
<dbReference type="EMBL" id="FXTY01000002">
    <property type="protein sequence ID" value="SMP11717.1"/>
    <property type="molecule type" value="Genomic_DNA"/>
</dbReference>
<dbReference type="Proteomes" id="UP001157961">
    <property type="component" value="Unassembled WGS sequence"/>
</dbReference>
<dbReference type="PROSITE" id="PS50885">
    <property type="entry name" value="HAMP"/>
    <property type="match status" value="1"/>
</dbReference>
<dbReference type="Pfam" id="PF02518">
    <property type="entry name" value="HATPase_c"/>
    <property type="match status" value="1"/>
</dbReference>
<gene>
    <name evidence="21" type="ORF">SAMN06265373_102296</name>
</gene>
<keyword evidence="10" id="KW-0547">Nucleotide-binding</keyword>
<feature type="domain" description="HAMP" evidence="19">
    <location>
        <begin position="301"/>
        <end position="356"/>
    </location>
</feature>
<evidence type="ECO:0000256" key="1">
    <source>
        <dbReference type="ARBA" id="ARBA00000085"/>
    </source>
</evidence>
<evidence type="ECO:0000256" key="4">
    <source>
        <dbReference type="ARBA" id="ARBA00022475"/>
    </source>
</evidence>
<evidence type="ECO:0000256" key="5">
    <source>
        <dbReference type="ARBA" id="ARBA00022519"/>
    </source>
</evidence>
<evidence type="ECO:0000256" key="9">
    <source>
        <dbReference type="ARBA" id="ARBA00022777"/>
    </source>
</evidence>
<dbReference type="InterPro" id="IPR005467">
    <property type="entry name" value="His_kinase_dom"/>
</dbReference>
<protein>
    <recommendedName>
        <fullName evidence="3">histidine kinase</fullName>
        <ecNumber evidence="3">2.7.13.3</ecNumber>
    </recommendedName>
</protein>
<proteinExistence type="predicted"/>
<keyword evidence="12" id="KW-0902">Two-component regulatory system</keyword>
<keyword evidence="4" id="KW-1003">Cell membrane</keyword>
<evidence type="ECO:0000256" key="3">
    <source>
        <dbReference type="ARBA" id="ARBA00012438"/>
    </source>
</evidence>
<dbReference type="SMART" id="SM00388">
    <property type="entry name" value="HisKA"/>
    <property type="match status" value="1"/>
</dbReference>
<dbReference type="InterPro" id="IPR036641">
    <property type="entry name" value="HPT_dom_sf"/>
</dbReference>
<keyword evidence="10" id="KW-0067">ATP-binding</keyword>
<evidence type="ECO:0000256" key="10">
    <source>
        <dbReference type="ARBA" id="ARBA00022840"/>
    </source>
</evidence>
<dbReference type="InterPro" id="IPR004358">
    <property type="entry name" value="Sig_transdc_His_kin-like_C"/>
</dbReference>
<dbReference type="InterPro" id="IPR036097">
    <property type="entry name" value="HisK_dim/P_sf"/>
</dbReference>
<dbReference type="CDD" id="cd17546">
    <property type="entry name" value="REC_hyHK_CKI1_RcsC-like"/>
    <property type="match status" value="1"/>
</dbReference>
<keyword evidence="13 16" id="KW-0472">Membrane</keyword>
<evidence type="ECO:0000256" key="15">
    <source>
        <dbReference type="PROSITE-ProRule" id="PRU00169"/>
    </source>
</evidence>
<dbReference type="SUPFAM" id="SSF47226">
    <property type="entry name" value="Histidine-containing phosphotransfer domain, HPT domain"/>
    <property type="match status" value="1"/>
</dbReference>
<feature type="modified residue" description="Phosphohistidine" evidence="14">
    <location>
        <position position="814"/>
    </location>
</feature>
<dbReference type="SMART" id="SM00387">
    <property type="entry name" value="HATPase_c"/>
    <property type="match status" value="1"/>
</dbReference>
<dbReference type="GO" id="GO:0016301">
    <property type="term" value="F:kinase activity"/>
    <property type="evidence" value="ECO:0007669"/>
    <property type="project" value="UniProtKB-KW"/>
</dbReference>
<keyword evidence="6 15" id="KW-0597">Phosphoprotein</keyword>
<evidence type="ECO:0000256" key="14">
    <source>
        <dbReference type="PROSITE-ProRule" id="PRU00110"/>
    </source>
</evidence>
<dbReference type="Gene3D" id="3.30.450.20">
    <property type="entry name" value="PAS domain"/>
    <property type="match status" value="1"/>
</dbReference>
<evidence type="ECO:0000313" key="21">
    <source>
        <dbReference type="EMBL" id="SMP11717.1"/>
    </source>
</evidence>
<evidence type="ECO:0000256" key="2">
    <source>
        <dbReference type="ARBA" id="ARBA00004429"/>
    </source>
</evidence>
<dbReference type="CDD" id="cd12912">
    <property type="entry name" value="PDC2_MCP_like"/>
    <property type="match status" value="1"/>
</dbReference>
<dbReference type="InterPro" id="IPR011006">
    <property type="entry name" value="CheY-like_superfamily"/>
</dbReference>
<dbReference type="InterPro" id="IPR008207">
    <property type="entry name" value="Sig_transdc_His_kin_Hpt_dom"/>
</dbReference>
<feature type="modified residue" description="4-aspartylphosphate" evidence="15">
    <location>
        <position position="676"/>
    </location>
</feature>
<dbReference type="PANTHER" id="PTHR43047">
    <property type="entry name" value="TWO-COMPONENT HISTIDINE PROTEIN KINASE"/>
    <property type="match status" value="1"/>
</dbReference>
<keyword evidence="7" id="KW-0808">Transferase</keyword>
<evidence type="ECO:0000256" key="11">
    <source>
        <dbReference type="ARBA" id="ARBA00022989"/>
    </source>
</evidence>
<dbReference type="SUPFAM" id="SSF52172">
    <property type="entry name" value="CheY-like"/>
    <property type="match status" value="1"/>
</dbReference>
<evidence type="ECO:0000256" key="16">
    <source>
        <dbReference type="SAM" id="Phobius"/>
    </source>
</evidence>
<dbReference type="InterPro" id="IPR003594">
    <property type="entry name" value="HATPase_dom"/>
</dbReference>
<evidence type="ECO:0000256" key="13">
    <source>
        <dbReference type="ARBA" id="ARBA00023136"/>
    </source>
</evidence>
<dbReference type="InterPro" id="IPR003661">
    <property type="entry name" value="HisK_dim/P_dom"/>
</dbReference>
<name>A0ABY1NKD5_9RHOB</name>
<dbReference type="PROSITE" id="PS50110">
    <property type="entry name" value="RESPONSE_REGULATORY"/>
    <property type="match status" value="1"/>
</dbReference>
<dbReference type="Gene3D" id="1.20.120.160">
    <property type="entry name" value="HPT domain"/>
    <property type="match status" value="1"/>
</dbReference>
<dbReference type="PRINTS" id="PR00344">
    <property type="entry name" value="BCTRLSENSOR"/>
</dbReference>
<dbReference type="PROSITE" id="PS50109">
    <property type="entry name" value="HIS_KIN"/>
    <property type="match status" value="1"/>
</dbReference>
<feature type="transmembrane region" description="Helical" evidence="16">
    <location>
        <begin position="20"/>
        <end position="38"/>
    </location>
</feature>
<evidence type="ECO:0000259" key="20">
    <source>
        <dbReference type="PROSITE" id="PS50894"/>
    </source>
</evidence>
<dbReference type="SMART" id="SM00448">
    <property type="entry name" value="REC"/>
    <property type="match status" value="1"/>
</dbReference>
<comment type="caution">
    <text evidence="21">The sequence shown here is derived from an EMBL/GenBank/DDBJ whole genome shotgun (WGS) entry which is preliminary data.</text>
</comment>
<evidence type="ECO:0000259" key="17">
    <source>
        <dbReference type="PROSITE" id="PS50109"/>
    </source>
</evidence>
<evidence type="ECO:0000256" key="7">
    <source>
        <dbReference type="ARBA" id="ARBA00022679"/>
    </source>
</evidence>
<organism evidence="21 22">
    <name type="scientific">Shimia sagamensis</name>
    <dbReference type="NCBI Taxonomy" id="1566352"/>
    <lineage>
        <taxon>Bacteria</taxon>
        <taxon>Pseudomonadati</taxon>
        <taxon>Pseudomonadota</taxon>
        <taxon>Alphaproteobacteria</taxon>
        <taxon>Rhodobacterales</taxon>
        <taxon>Roseobacteraceae</taxon>
    </lineage>
</organism>
<sequence>MARVRRRSGILCGIIQRVRVYIFLGMLFVLLLAETILVQNSYNVAYKRALANAEQSHLVIAENLASTLERYAVDVRATFDFVMANEALSFTPGSMDALLDSYHFRMLSVFNFEQSSVDILYSREFDAPPQEIVASLREIAVRDSSNFSGVQQSPFGPVIYIARVSVSGALLVGAIDTGFVISQQSEIAFGERGHAMIVDSKGRVLAHPKQDWVETSKDVTGLEVVQRMTSGQTGAMQFYAPPLKADVIAGFTFVPSTGWGAMVPQPVSELEEAAKMEANELLEKLLLLLLFAALVSWLLSGLIARPIQSISKAVTKVRSGDLAARVPEFKCLTPKELVNLRFVFNGLLDNWSDNRVLLESSLEAAKEANRRKSQSISVLSHEMRTPLNGVIGAVDLLERTELTDLQKKYLGYVSTSSNTLLKHVNDVLKVSKLDSSKVILEKELVNLRDLMSDIVQENSAQIEQSGGQITLTFAPNTPINVETDRRLLKTIVANLVGNAVKFAAGEKISISVEQVSIGTLEFTIKDSGPGIQSSDFESVFEPFTVLDASYGRHSEGTGLGLSIVATSVEALDGQIELHSEFGNGCEFRVQIPVDLPDSCNEVTTRDSLEAPSLRNDPELIKNKERKKVLVVDDNKINRLLLTDMLQGLGHSVSEAEDGSIALEAAMDERFDLILMDISMPYIDGTEVSRRLRESDGPNRRTKIIAQTAHASPKDQEKIFSSGMQGVLTKPISIEALRSTLATLAEKEKFFTFDNEAYRSVFETEKLKGLVRANGVGPTDLVLDELLDEATSIILRLKSCDASHFREKALKTRVHNAAGASAFLGAKALHRSFRKIEDSLKRGKLSSSSDLLDTAERSLVETRYVASNLMSQLRQA</sequence>
<comment type="catalytic activity">
    <reaction evidence="1">
        <text>ATP + protein L-histidine = ADP + protein N-phospho-L-histidine.</text>
        <dbReference type="EC" id="2.7.13.3"/>
    </reaction>
</comment>
<reference evidence="21 22" key="1">
    <citation type="submission" date="2017-05" db="EMBL/GenBank/DDBJ databases">
        <authorList>
            <person name="Varghese N."/>
            <person name="Submissions S."/>
        </authorList>
    </citation>
    <scope>NUCLEOTIDE SEQUENCE [LARGE SCALE GENOMIC DNA]</scope>
    <source>
        <strain evidence="21 22">DSM 29734</strain>
    </source>
</reference>
<dbReference type="PROSITE" id="PS50894">
    <property type="entry name" value="HPT"/>
    <property type="match status" value="1"/>
</dbReference>
<dbReference type="InterPro" id="IPR036890">
    <property type="entry name" value="HATPase_C_sf"/>
</dbReference>
<dbReference type="Gene3D" id="3.30.565.10">
    <property type="entry name" value="Histidine kinase-like ATPase, C-terminal domain"/>
    <property type="match status" value="1"/>
</dbReference>
<dbReference type="RefSeq" id="WP_283425048.1">
    <property type="nucleotide sequence ID" value="NZ_FXTY01000002.1"/>
</dbReference>
<evidence type="ECO:0000313" key="22">
    <source>
        <dbReference type="Proteomes" id="UP001157961"/>
    </source>
</evidence>
<evidence type="ECO:0000256" key="8">
    <source>
        <dbReference type="ARBA" id="ARBA00022692"/>
    </source>
</evidence>
<comment type="subcellular location">
    <subcellularLocation>
        <location evidence="2">Cell inner membrane</location>
        <topology evidence="2">Multi-pass membrane protein</topology>
    </subcellularLocation>
</comment>
<keyword evidence="5" id="KW-0997">Cell inner membrane</keyword>
<keyword evidence="11 16" id="KW-1133">Transmembrane helix</keyword>
<dbReference type="SUPFAM" id="SSF47384">
    <property type="entry name" value="Homodimeric domain of signal transducing histidine kinase"/>
    <property type="match status" value="1"/>
</dbReference>
<evidence type="ECO:0000256" key="6">
    <source>
        <dbReference type="ARBA" id="ARBA00022553"/>
    </source>
</evidence>
<keyword evidence="9 21" id="KW-0418">Kinase</keyword>